<reference evidence="1 2" key="2">
    <citation type="journal article" date="2022" name="Mol. Ecol. Resour.">
        <title>The genomes of chicory, endive, great burdock and yacon provide insights into Asteraceae paleo-polyploidization history and plant inulin production.</title>
        <authorList>
            <person name="Fan W."/>
            <person name="Wang S."/>
            <person name="Wang H."/>
            <person name="Wang A."/>
            <person name="Jiang F."/>
            <person name="Liu H."/>
            <person name="Zhao H."/>
            <person name="Xu D."/>
            <person name="Zhang Y."/>
        </authorList>
    </citation>
    <scope>NUCLEOTIDE SEQUENCE [LARGE SCALE GENOMIC DNA]</scope>
    <source>
        <strain evidence="2">cv. Niubang</strain>
    </source>
</reference>
<keyword evidence="2" id="KW-1185">Reference proteome</keyword>
<gene>
    <name evidence="1" type="ORF">L6452_25060</name>
</gene>
<dbReference type="Proteomes" id="UP001055879">
    <property type="component" value="Linkage Group LG08"/>
</dbReference>
<accession>A0ACB9AC71</accession>
<reference evidence="2" key="1">
    <citation type="journal article" date="2022" name="Mol. Ecol. Resour.">
        <title>The genomes of chicory, endive, great burdock and yacon provide insights into Asteraceae palaeo-polyploidization history and plant inulin production.</title>
        <authorList>
            <person name="Fan W."/>
            <person name="Wang S."/>
            <person name="Wang H."/>
            <person name="Wang A."/>
            <person name="Jiang F."/>
            <person name="Liu H."/>
            <person name="Zhao H."/>
            <person name="Xu D."/>
            <person name="Zhang Y."/>
        </authorList>
    </citation>
    <scope>NUCLEOTIDE SEQUENCE [LARGE SCALE GENOMIC DNA]</scope>
    <source>
        <strain evidence="2">cv. Niubang</strain>
    </source>
</reference>
<comment type="caution">
    <text evidence="1">The sequence shown here is derived from an EMBL/GenBank/DDBJ whole genome shotgun (WGS) entry which is preliminary data.</text>
</comment>
<dbReference type="EMBL" id="CM042054">
    <property type="protein sequence ID" value="KAI3706953.1"/>
    <property type="molecule type" value="Genomic_DNA"/>
</dbReference>
<proteinExistence type="predicted"/>
<sequence length="281" mass="31359">MAISFYLCYFSWNAIDDFINANFQQRWVSTAFTMACGQIVINDYAAYVLFVKVSHLIWFWLWSADHILINKAWSGICIDCNRWDDLLDEEDVIEVDSYDGATARSLTRDSMPSQNFLDTSHSTSSIRDPLSLFSNKLSEEKAASMLTPLSDDEIKKSFDKSGFVPQGEFNSDANMNPSPNFDVHDSSPSDAHQLNSGPNFSQKQSTQVVQSDANLPTNIDKDGIPVDVVSGSGSKLYEKCVGDQSIGTNHDASVNIVVVDERVAILGNYMMNSEKYIRDVI</sequence>
<evidence type="ECO:0000313" key="1">
    <source>
        <dbReference type="EMBL" id="KAI3706953.1"/>
    </source>
</evidence>
<organism evidence="1 2">
    <name type="scientific">Arctium lappa</name>
    <name type="common">Greater burdock</name>
    <name type="synonym">Lappa major</name>
    <dbReference type="NCBI Taxonomy" id="4217"/>
    <lineage>
        <taxon>Eukaryota</taxon>
        <taxon>Viridiplantae</taxon>
        <taxon>Streptophyta</taxon>
        <taxon>Embryophyta</taxon>
        <taxon>Tracheophyta</taxon>
        <taxon>Spermatophyta</taxon>
        <taxon>Magnoliopsida</taxon>
        <taxon>eudicotyledons</taxon>
        <taxon>Gunneridae</taxon>
        <taxon>Pentapetalae</taxon>
        <taxon>asterids</taxon>
        <taxon>campanulids</taxon>
        <taxon>Asterales</taxon>
        <taxon>Asteraceae</taxon>
        <taxon>Carduoideae</taxon>
        <taxon>Cardueae</taxon>
        <taxon>Arctiinae</taxon>
        <taxon>Arctium</taxon>
    </lineage>
</organism>
<evidence type="ECO:0000313" key="2">
    <source>
        <dbReference type="Proteomes" id="UP001055879"/>
    </source>
</evidence>
<protein>
    <submittedName>
        <fullName evidence="1">Uncharacterized protein</fullName>
    </submittedName>
</protein>
<name>A0ACB9AC71_ARCLA</name>